<proteinExistence type="predicted"/>
<accession>A0A3M7SN93</accession>
<comment type="caution">
    <text evidence="2">The sequence shown here is derived from an EMBL/GenBank/DDBJ whole genome shotgun (WGS) entry which is preliminary data.</text>
</comment>
<sequence length="120" mass="14416">MQSKLFANNYEFYLLKKIRLIKNQRGKFKIHFAIILSYFYIILLFEIFQTLQMASDVKTDAVSIAELKPLYFKNYLIEFTFLPKRLNVFRNLVFIESNFSRFLKIRKIIGNKICEQLATK</sequence>
<evidence type="ECO:0000256" key="1">
    <source>
        <dbReference type="SAM" id="Phobius"/>
    </source>
</evidence>
<evidence type="ECO:0000313" key="2">
    <source>
        <dbReference type="EMBL" id="RNA37165.1"/>
    </source>
</evidence>
<protein>
    <recommendedName>
        <fullName evidence="4">Transmembrane protein</fullName>
    </recommendedName>
</protein>
<feature type="transmembrane region" description="Helical" evidence="1">
    <location>
        <begin position="28"/>
        <end position="48"/>
    </location>
</feature>
<organism evidence="2 3">
    <name type="scientific">Brachionus plicatilis</name>
    <name type="common">Marine rotifer</name>
    <name type="synonym">Brachionus muelleri</name>
    <dbReference type="NCBI Taxonomy" id="10195"/>
    <lineage>
        <taxon>Eukaryota</taxon>
        <taxon>Metazoa</taxon>
        <taxon>Spiralia</taxon>
        <taxon>Gnathifera</taxon>
        <taxon>Rotifera</taxon>
        <taxon>Eurotatoria</taxon>
        <taxon>Monogononta</taxon>
        <taxon>Pseudotrocha</taxon>
        <taxon>Ploima</taxon>
        <taxon>Brachionidae</taxon>
        <taxon>Brachionus</taxon>
    </lineage>
</organism>
<reference evidence="2 3" key="1">
    <citation type="journal article" date="2018" name="Sci. Rep.">
        <title>Genomic signatures of local adaptation to the degree of environmental predictability in rotifers.</title>
        <authorList>
            <person name="Franch-Gras L."/>
            <person name="Hahn C."/>
            <person name="Garcia-Roger E.M."/>
            <person name="Carmona M.J."/>
            <person name="Serra M."/>
            <person name="Gomez A."/>
        </authorList>
    </citation>
    <scope>NUCLEOTIDE SEQUENCE [LARGE SCALE GENOMIC DNA]</scope>
    <source>
        <strain evidence="2">HYR1</strain>
    </source>
</reference>
<keyword evidence="1" id="KW-0812">Transmembrane</keyword>
<gene>
    <name evidence="2" type="ORF">BpHYR1_015063</name>
</gene>
<dbReference type="Proteomes" id="UP000276133">
    <property type="component" value="Unassembled WGS sequence"/>
</dbReference>
<dbReference type="EMBL" id="REGN01001078">
    <property type="protein sequence ID" value="RNA37165.1"/>
    <property type="molecule type" value="Genomic_DNA"/>
</dbReference>
<keyword evidence="1" id="KW-0472">Membrane</keyword>
<evidence type="ECO:0000313" key="3">
    <source>
        <dbReference type="Proteomes" id="UP000276133"/>
    </source>
</evidence>
<dbReference type="AlphaFoldDB" id="A0A3M7SN93"/>
<evidence type="ECO:0008006" key="4">
    <source>
        <dbReference type="Google" id="ProtNLM"/>
    </source>
</evidence>
<keyword evidence="3" id="KW-1185">Reference proteome</keyword>
<name>A0A3M7SN93_BRAPC</name>
<keyword evidence="1" id="KW-1133">Transmembrane helix</keyword>